<dbReference type="Gene3D" id="1.10.357.140">
    <property type="entry name" value="UbiA prenyltransferase"/>
    <property type="match status" value="1"/>
</dbReference>
<dbReference type="PANTHER" id="PTHR42723">
    <property type="entry name" value="CHLOROPHYLL SYNTHASE"/>
    <property type="match status" value="1"/>
</dbReference>
<keyword evidence="4 5" id="KW-0472">Membrane</keyword>
<feature type="transmembrane region" description="Helical" evidence="5">
    <location>
        <begin position="236"/>
        <end position="255"/>
    </location>
</feature>
<evidence type="ECO:0000313" key="6">
    <source>
        <dbReference type="EMBL" id="PTA69265.1"/>
    </source>
</evidence>
<keyword evidence="2 5" id="KW-0812">Transmembrane</keyword>
<protein>
    <submittedName>
        <fullName evidence="6">Prenyltransferase</fullName>
    </submittedName>
</protein>
<reference evidence="6 7" key="1">
    <citation type="submission" date="2018-03" db="EMBL/GenBank/DDBJ databases">
        <title>Draft genome of Deinococcus sp. OD32.</title>
        <authorList>
            <person name="Wang X.-P."/>
            <person name="Du Z.-J."/>
        </authorList>
    </citation>
    <scope>NUCLEOTIDE SEQUENCE [LARGE SCALE GENOMIC DNA]</scope>
    <source>
        <strain evidence="6 7">OD32</strain>
    </source>
</reference>
<keyword evidence="7" id="KW-1185">Reference proteome</keyword>
<dbReference type="GO" id="GO:0016020">
    <property type="term" value="C:membrane"/>
    <property type="evidence" value="ECO:0007669"/>
    <property type="project" value="UniProtKB-SubCell"/>
</dbReference>
<comment type="caution">
    <text evidence="6">The sequence shown here is derived from an EMBL/GenBank/DDBJ whole genome shotgun (WGS) entry which is preliminary data.</text>
</comment>
<dbReference type="PANTHER" id="PTHR42723:SF1">
    <property type="entry name" value="CHLOROPHYLL SYNTHASE, CHLOROPLASTIC"/>
    <property type="match status" value="1"/>
</dbReference>
<feature type="transmembrane region" description="Helical" evidence="5">
    <location>
        <begin position="209"/>
        <end position="230"/>
    </location>
</feature>
<gene>
    <name evidence="6" type="ORF">C8263_02690</name>
</gene>
<accession>A0A2T3WBI3</accession>
<organism evidence="6 7">
    <name type="scientific">Deinococcus arcticus</name>
    <dbReference type="NCBI Taxonomy" id="2136176"/>
    <lineage>
        <taxon>Bacteria</taxon>
        <taxon>Thermotogati</taxon>
        <taxon>Deinococcota</taxon>
        <taxon>Deinococci</taxon>
        <taxon>Deinococcales</taxon>
        <taxon>Deinococcaceae</taxon>
        <taxon>Deinococcus</taxon>
    </lineage>
</organism>
<evidence type="ECO:0000256" key="5">
    <source>
        <dbReference type="SAM" id="Phobius"/>
    </source>
</evidence>
<evidence type="ECO:0000256" key="2">
    <source>
        <dbReference type="ARBA" id="ARBA00022692"/>
    </source>
</evidence>
<evidence type="ECO:0000256" key="3">
    <source>
        <dbReference type="ARBA" id="ARBA00022989"/>
    </source>
</evidence>
<dbReference type="Proteomes" id="UP000240317">
    <property type="component" value="Unassembled WGS sequence"/>
</dbReference>
<keyword evidence="3 5" id="KW-1133">Transmembrane helix</keyword>
<dbReference type="AlphaFoldDB" id="A0A2T3WBI3"/>
<dbReference type="RefSeq" id="WP_107136575.1">
    <property type="nucleotide sequence ID" value="NZ_PYSV01000002.1"/>
</dbReference>
<comment type="subcellular location">
    <subcellularLocation>
        <location evidence="1">Membrane</location>
        <topology evidence="1">Multi-pass membrane protein</topology>
    </subcellularLocation>
</comment>
<evidence type="ECO:0000256" key="1">
    <source>
        <dbReference type="ARBA" id="ARBA00004141"/>
    </source>
</evidence>
<proteinExistence type="predicted"/>
<feature type="transmembrane region" description="Helical" evidence="5">
    <location>
        <begin position="267"/>
        <end position="288"/>
    </location>
</feature>
<dbReference type="OrthoDB" id="1416782at2"/>
<sequence>MFRSSAARASLPLRRVLVVSRPALWVNTVGTLVTGTWLSGHLYSLHPGLLALLAYLTLPFNLLIYGLNDLFDREEDARSSRKGGWQGARLAAHETAPLLRVTAWLNLPALGALALLLPPAATGALLLSAALFVAYSLPPLRLKARPVLDGLSNVAYALPLALPALVLGERVPTWPLLALMAYSVGKHAFDAAQDIPADRQAGTRTVATLLGAGGTAGYALAWFALAAALLWPVSRLTAGALLLTCGGMALALALNPTPAQAARLYPLSIVTPWIVGAVAGVQLVYLLARGLWP</sequence>
<name>A0A2T3WBI3_9DEIO</name>
<dbReference type="NCBIfam" id="NF010119">
    <property type="entry name" value="PRK13595.1"/>
    <property type="match status" value="1"/>
</dbReference>
<evidence type="ECO:0000256" key="4">
    <source>
        <dbReference type="ARBA" id="ARBA00023136"/>
    </source>
</evidence>
<feature type="transmembrane region" description="Helical" evidence="5">
    <location>
        <begin position="113"/>
        <end position="135"/>
    </location>
</feature>
<dbReference type="InterPro" id="IPR050475">
    <property type="entry name" value="Prenyltransferase_related"/>
</dbReference>
<dbReference type="InterPro" id="IPR044878">
    <property type="entry name" value="UbiA_sf"/>
</dbReference>
<dbReference type="EMBL" id="PYSV01000002">
    <property type="protein sequence ID" value="PTA69265.1"/>
    <property type="molecule type" value="Genomic_DNA"/>
</dbReference>
<keyword evidence="6" id="KW-0808">Transferase</keyword>
<dbReference type="GO" id="GO:0016765">
    <property type="term" value="F:transferase activity, transferring alkyl or aryl (other than methyl) groups"/>
    <property type="evidence" value="ECO:0007669"/>
    <property type="project" value="InterPro"/>
</dbReference>
<feature type="transmembrane region" description="Helical" evidence="5">
    <location>
        <begin position="49"/>
        <end position="67"/>
    </location>
</feature>
<dbReference type="InterPro" id="IPR000537">
    <property type="entry name" value="UbiA_prenyltransferase"/>
</dbReference>
<evidence type="ECO:0000313" key="7">
    <source>
        <dbReference type="Proteomes" id="UP000240317"/>
    </source>
</evidence>
<dbReference type="Pfam" id="PF01040">
    <property type="entry name" value="UbiA"/>
    <property type="match status" value="1"/>
</dbReference>